<feature type="transmembrane region" description="Helical" evidence="6">
    <location>
        <begin position="283"/>
        <end position="303"/>
    </location>
</feature>
<dbReference type="SMART" id="SM01358">
    <property type="entry name" value="HBM"/>
    <property type="match status" value="1"/>
</dbReference>
<evidence type="ECO:0000313" key="10">
    <source>
        <dbReference type="EMBL" id="MDQ7249523.1"/>
    </source>
</evidence>
<keyword evidence="2" id="KW-0997">Cell inner membrane</keyword>
<comment type="subcellular location">
    <subcellularLocation>
        <location evidence="1">Cell inner membrane</location>
        <topology evidence="1">Multi-pass membrane protein</topology>
    </subcellularLocation>
</comment>
<evidence type="ECO:0000256" key="1">
    <source>
        <dbReference type="ARBA" id="ARBA00004429"/>
    </source>
</evidence>
<dbReference type="RefSeq" id="WP_379957580.1">
    <property type="nucleotide sequence ID" value="NZ_JAUYVI010000005.1"/>
</dbReference>
<reference evidence="11" key="1">
    <citation type="submission" date="2023-08" db="EMBL/GenBank/DDBJ databases">
        <title>Rhodospirillaceae gen. nov., a novel taxon isolated from the Yangtze River Yuezi River estuary sludge.</title>
        <authorList>
            <person name="Ruan L."/>
        </authorList>
    </citation>
    <scope>NUCLEOTIDE SEQUENCE [LARGE SCALE GENOMIC DNA]</scope>
    <source>
        <strain evidence="11">R-7</strain>
    </source>
</reference>
<dbReference type="PRINTS" id="PR00260">
    <property type="entry name" value="CHEMTRNSDUCR"/>
</dbReference>
<evidence type="ECO:0000256" key="5">
    <source>
        <dbReference type="PROSITE-ProRule" id="PRU00284"/>
    </source>
</evidence>
<evidence type="ECO:0000256" key="3">
    <source>
        <dbReference type="ARBA" id="ARBA00023224"/>
    </source>
</evidence>
<dbReference type="PROSITE" id="PS50885">
    <property type="entry name" value="HAMP"/>
    <property type="match status" value="1"/>
</dbReference>
<keyword evidence="11" id="KW-1185">Reference proteome</keyword>
<feature type="domain" description="T-SNARE coiled-coil homology" evidence="8">
    <location>
        <begin position="549"/>
        <end position="611"/>
    </location>
</feature>
<keyword evidence="6" id="KW-0472">Membrane</keyword>
<dbReference type="CDD" id="cd06225">
    <property type="entry name" value="HAMP"/>
    <property type="match status" value="1"/>
</dbReference>
<dbReference type="InterPro" id="IPR032255">
    <property type="entry name" value="HBM"/>
</dbReference>
<dbReference type="InterPro" id="IPR004090">
    <property type="entry name" value="Chemotax_Me-accpt_rcpt"/>
</dbReference>
<accession>A0ABU0YS80</accession>
<dbReference type="SMART" id="SM00283">
    <property type="entry name" value="MA"/>
    <property type="match status" value="1"/>
</dbReference>
<comment type="caution">
    <text evidence="10">The sequence shown here is derived from an EMBL/GenBank/DDBJ whole genome shotgun (WGS) entry which is preliminary data.</text>
</comment>
<sequence>MLNATLARLKIGTKILLIAGIALIGFVAILVTLLIADGMRNRVDVVEQGAIAEYITVQGIAEDFLNARRREKDFLLRKDTSFVEKHAEVGTKIAERISGLLTHASAVEAEPLNRLQGLYSDYDARFREIAGDLTAMGLKPDEGLLGKLRAAVHQVEDALKNYNDPQLTISMLMMRRHEKDFMARGDKTYIEKLTQERAHFAALLKAASIPAAEQTKLADLAGQYEAAFAEMAKLQLTIADKLSGMSEAYAAAEPILEQVRQSATERRAAAGIEMDRIDAQARYAMFGAVILIAVVMLALAFVIGRGISRPVKQLAAAMGRLTEGDKTVEVPVIGTDEVAQMAGAFSVFKASMIKAEELAAKEMEAQRQRAERARQIELLTDKFDQDVTVVLKAVTAATTEMQATASSMTATAEETARQATAVANASEEASTNVTTVSVATEELTASIQEISRQVQQSAAVAGRAVADADRTNVQVKGLADAAQKIGEVVGLINDIASQTNLLALNATIEAARAGEAGKGFAVVASEVKSLANQTAKATEEIGSQIGGIQQATGEAVSAIQSIAATIREINDIATAIASAVEEQGAATQEISRNVQQASAGTQEVSSNIAGVSDAAAATGAAAEQVHSAAGELSQQSETLRGQVETFLSSIKAA</sequence>
<dbReference type="SMART" id="SM00304">
    <property type="entry name" value="HAMP"/>
    <property type="match status" value="1"/>
</dbReference>
<dbReference type="InterPro" id="IPR004089">
    <property type="entry name" value="MCPsignal_dom"/>
</dbReference>
<feature type="domain" description="Methyl-accepting transducer" evidence="7">
    <location>
        <begin position="397"/>
        <end position="633"/>
    </location>
</feature>
<proteinExistence type="inferred from homology"/>
<name>A0ABU0YS80_9PROT</name>
<evidence type="ECO:0000259" key="7">
    <source>
        <dbReference type="PROSITE" id="PS50111"/>
    </source>
</evidence>
<dbReference type="Gene3D" id="1.10.287.950">
    <property type="entry name" value="Methyl-accepting chemotaxis protein"/>
    <property type="match status" value="1"/>
</dbReference>
<dbReference type="PROSITE" id="PS50111">
    <property type="entry name" value="CHEMOTAXIS_TRANSDUC_2"/>
    <property type="match status" value="1"/>
</dbReference>
<protein>
    <submittedName>
        <fullName evidence="10">Methyl-accepting chemotaxis protein</fullName>
    </submittedName>
</protein>
<gene>
    <name evidence="10" type="ORF">Q8A70_17680</name>
</gene>
<dbReference type="InterPro" id="IPR000727">
    <property type="entry name" value="T_SNARE_dom"/>
</dbReference>
<dbReference type="PROSITE" id="PS50192">
    <property type="entry name" value="T_SNARE"/>
    <property type="match status" value="1"/>
</dbReference>
<keyword evidence="6" id="KW-0812">Transmembrane</keyword>
<evidence type="ECO:0000259" key="8">
    <source>
        <dbReference type="PROSITE" id="PS50192"/>
    </source>
</evidence>
<evidence type="ECO:0000256" key="6">
    <source>
        <dbReference type="SAM" id="Phobius"/>
    </source>
</evidence>
<dbReference type="PANTHER" id="PTHR32089">
    <property type="entry name" value="METHYL-ACCEPTING CHEMOTAXIS PROTEIN MCPB"/>
    <property type="match status" value="1"/>
</dbReference>
<comment type="similarity">
    <text evidence="4">Belongs to the methyl-accepting chemotaxis (MCP) protein family.</text>
</comment>
<dbReference type="Gene3D" id="6.10.340.10">
    <property type="match status" value="1"/>
</dbReference>
<dbReference type="Proteomes" id="UP001230156">
    <property type="component" value="Unassembled WGS sequence"/>
</dbReference>
<dbReference type="PANTHER" id="PTHR32089:SF112">
    <property type="entry name" value="LYSOZYME-LIKE PROTEIN-RELATED"/>
    <property type="match status" value="1"/>
</dbReference>
<keyword evidence="2" id="KW-1003">Cell membrane</keyword>
<evidence type="ECO:0000259" key="9">
    <source>
        <dbReference type="PROSITE" id="PS50885"/>
    </source>
</evidence>
<dbReference type="SUPFAM" id="SSF58104">
    <property type="entry name" value="Methyl-accepting chemotaxis protein (MCP) signaling domain"/>
    <property type="match status" value="1"/>
</dbReference>
<keyword evidence="3 5" id="KW-0807">Transducer</keyword>
<evidence type="ECO:0000256" key="4">
    <source>
        <dbReference type="ARBA" id="ARBA00029447"/>
    </source>
</evidence>
<keyword evidence="6" id="KW-1133">Transmembrane helix</keyword>
<feature type="domain" description="HAMP" evidence="9">
    <location>
        <begin position="305"/>
        <end position="357"/>
    </location>
</feature>
<dbReference type="InterPro" id="IPR003660">
    <property type="entry name" value="HAMP_dom"/>
</dbReference>
<dbReference type="Pfam" id="PF00672">
    <property type="entry name" value="HAMP"/>
    <property type="match status" value="1"/>
</dbReference>
<organism evidence="10 11">
    <name type="scientific">Dongia sedimenti</name>
    <dbReference type="NCBI Taxonomy" id="3064282"/>
    <lineage>
        <taxon>Bacteria</taxon>
        <taxon>Pseudomonadati</taxon>
        <taxon>Pseudomonadota</taxon>
        <taxon>Alphaproteobacteria</taxon>
        <taxon>Rhodospirillales</taxon>
        <taxon>Dongiaceae</taxon>
        <taxon>Dongia</taxon>
    </lineage>
</organism>
<evidence type="ECO:0000313" key="11">
    <source>
        <dbReference type="Proteomes" id="UP001230156"/>
    </source>
</evidence>
<dbReference type="Pfam" id="PF00015">
    <property type="entry name" value="MCPsignal"/>
    <property type="match status" value="1"/>
</dbReference>
<dbReference type="EMBL" id="JAUYVI010000005">
    <property type="protein sequence ID" value="MDQ7249523.1"/>
    <property type="molecule type" value="Genomic_DNA"/>
</dbReference>
<evidence type="ECO:0000256" key="2">
    <source>
        <dbReference type="ARBA" id="ARBA00022519"/>
    </source>
</evidence>
<feature type="transmembrane region" description="Helical" evidence="6">
    <location>
        <begin position="15"/>
        <end position="36"/>
    </location>
</feature>